<protein>
    <recommendedName>
        <fullName evidence="3">F-box domain-containing protein</fullName>
    </recommendedName>
</protein>
<dbReference type="EMBL" id="JADGJD010000640">
    <property type="protein sequence ID" value="KAJ3049464.1"/>
    <property type="molecule type" value="Genomic_DNA"/>
</dbReference>
<keyword evidence="2" id="KW-1185">Reference proteome</keyword>
<dbReference type="Proteomes" id="UP001212841">
    <property type="component" value="Unassembled WGS sequence"/>
</dbReference>
<accession>A0AAD5SB46</accession>
<evidence type="ECO:0000313" key="1">
    <source>
        <dbReference type="EMBL" id="KAJ3049464.1"/>
    </source>
</evidence>
<dbReference type="AlphaFoldDB" id="A0AAD5SB46"/>
<evidence type="ECO:0000313" key="2">
    <source>
        <dbReference type="Proteomes" id="UP001212841"/>
    </source>
</evidence>
<name>A0AAD5SB46_9FUNG</name>
<evidence type="ECO:0008006" key="3">
    <source>
        <dbReference type="Google" id="ProtNLM"/>
    </source>
</evidence>
<proteinExistence type="predicted"/>
<organism evidence="1 2">
    <name type="scientific">Rhizophlyctis rosea</name>
    <dbReference type="NCBI Taxonomy" id="64517"/>
    <lineage>
        <taxon>Eukaryota</taxon>
        <taxon>Fungi</taxon>
        <taxon>Fungi incertae sedis</taxon>
        <taxon>Chytridiomycota</taxon>
        <taxon>Chytridiomycota incertae sedis</taxon>
        <taxon>Chytridiomycetes</taxon>
        <taxon>Rhizophlyctidales</taxon>
        <taxon>Rhizophlyctidaceae</taxon>
        <taxon>Rhizophlyctis</taxon>
    </lineage>
</organism>
<reference evidence="1" key="1">
    <citation type="submission" date="2020-05" db="EMBL/GenBank/DDBJ databases">
        <title>Phylogenomic resolution of chytrid fungi.</title>
        <authorList>
            <person name="Stajich J.E."/>
            <person name="Amses K."/>
            <person name="Simmons R."/>
            <person name="Seto K."/>
            <person name="Myers J."/>
            <person name="Bonds A."/>
            <person name="Quandt C.A."/>
            <person name="Barry K."/>
            <person name="Liu P."/>
            <person name="Grigoriev I."/>
            <person name="Longcore J.E."/>
            <person name="James T.Y."/>
        </authorList>
    </citation>
    <scope>NUCLEOTIDE SEQUENCE</scope>
    <source>
        <strain evidence="1">JEL0318</strain>
    </source>
</reference>
<gene>
    <name evidence="1" type="ORF">HK097_009543</name>
</gene>
<sequence length="271" mass="31321">MILPNELVSSIFSWLDIYTLSNIYLHSPILNAFATPLLHDHITSLILTIESPADCETDNLAYDPSFSIPNNLYTFRHYEHGSQGRFFEPGAISYSFMGFTASFSKPAPHNKDVSEFSVVLKVYTTTDYHIQNESLQLFCSEKWHTSLLCIPSPLAHSDGARFEHQKGAQYIHFSAITFHLDWFAECCVHVGHGGRIDVKEGAYSPYLRRMWEKVEKEEWWARDRNWAVNPEVFDEWGVPVFDLWPTMDVAKWKEEEQNRQFAATFEDLVVG</sequence>
<comment type="caution">
    <text evidence="1">The sequence shown here is derived from an EMBL/GenBank/DDBJ whole genome shotgun (WGS) entry which is preliminary data.</text>
</comment>